<keyword evidence="2" id="KW-0596">Phosphopantetheine</keyword>
<evidence type="ECO:0000313" key="6">
    <source>
        <dbReference type="EMBL" id="UOE21649.1"/>
    </source>
</evidence>
<dbReference type="Gene3D" id="2.30.38.10">
    <property type="entry name" value="Luciferase, Domain 3"/>
    <property type="match status" value="1"/>
</dbReference>
<dbReference type="GO" id="GO:0044550">
    <property type="term" value="P:secondary metabolite biosynthetic process"/>
    <property type="evidence" value="ECO:0007669"/>
    <property type="project" value="TreeGrafter"/>
</dbReference>
<dbReference type="CDD" id="cd17646">
    <property type="entry name" value="A_NRPS_AB3403-like"/>
    <property type="match status" value="1"/>
</dbReference>
<dbReference type="Gene3D" id="3.30.300.30">
    <property type="match status" value="1"/>
</dbReference>
<evidence type="ECO:0000256" key="4">
    <source>
        <dbReference type="SAM" id="MobiDB-lite"/>
    </source>
</evidence>
<dbReference type="SUPFAM" id="SSF56801">
    <property type="entry name" value="Acetyl-CoA synthetase-like"/>
    <property type="match status" value="1"/>
</dbReference>
<proteinExistence type="predicted"/>
<organism evidence="6 7">
    <name type="scientific">Thermobifida halotolerans</name>
    <dbReference type="NCBI Taxonomy" id="483545"/>
    <lineage>
        <taxon>Bacteria</taxon>
        <taxon>Bacillati</taxon>
        <taxon>Actinomycetota</taxon>
        <taxon>Actinomycetes</taxon>
        <taxon>Streptosporangiales</taxon>
        <taxon>Nocardiopsidaceae</taxon>
        <taxon>Thermobifida</taxon>
    </lineage>
</organism>
<evidence type="ECO:0000256" key="3">
    <source>
        <dbReference type="ARBA" id="ARBA00022553"/>
    </source>
</evidence>
<dbReference type="InterPro" id="IPR000873">
    <property type="entry name" value="AMP-dep_synth/lig_dom"/>
</dbReference>
<dbReference type="GO" id="GO:0031177">
    <property type="term" value="F:phosphopantetheine binding"/>
    <property type="evidence" value="ECO:0007669"/>
    <property type="project" value="InterPro"/>
</dbReference>
<feature type="region of interest" description="Disordered" evidence="4">
    <location>
        <begin position="1030"/>
        <end position="1057"/>
    </location>
</feature>
<evidence type="ECO:0000313" key="7">
    <source>
        <dbReference type="Proteomes" id="UP000265719"/>
    </source>
</evidence>
<dbReference type="PANTHER" id="PTHR45527">
    <property type="entry name" value="NONRIBOSOMAL PEPTIDE SYNTHETASE"/>
    <property type="match status" value="1"/>
</dbReference>
<dbReference type="PANTHER" id="PTHR45527:SF1">
    <property type="entry name" value="FATTY ACID SYNTHASE"/>
    <property type="match status" value="1"/>
</dbReference>
<dbReference type="SMART" id="SM00823">
    <property type="entry name" value="PKS_PP"/>
    <property type="match status" value="1"/>
</dbReference>
<dbReference type="InterPro" id="IPR029058">
    <property type="entry name" value="AB_hydrolase_fold"/>
</dbReference>
<dbReference type="InterPro" id="IPR023213">
    <property type="entry name" value="CAT-like_dom_sf"/>
</dbReference>
<dbReference type="Pfam" id="PF00550">
    <property type="entry name" value="PP-binding"/>
    <property type="match status" value="1"/>
</dbReference>
<dbReference type="GO" id="GO:0043041">
    <property type="term" value="P:amino acid activation for nonribosomal peptide biosynthetic process"/>
    <property type="evidence" value="ECO:0007669"/>
    <property type="project" value="TreeGrafter"/>
</dbReference>
<dbReference type="Gene3D" id="3.40.50.1820">
    <property type="entry name" value="alpha/beta hydrolase"/>
    <property type="match status" value="1"/>
</dbReference>
<protein>
    <submittedName>
        <fullName evidence="6">Amino acid adenylation domain-containing protein</fullName>
    </submittedName>
</protein>
<keyword evidence="3" id="KW-0597">Phosphoprotein</keyword>
<evidence type="ECO:0000256" key="2">
    <source>
        <dbReference type="ARBA" id="ARBA00022450"/>
    </source>
</evidence>
<dbReference type="Proteomes" id="UP000265719">
    <property type="component" value="Chromosome"/>
</dbReference>
<comment type="cofactor">
    <cofactor evidence="1">
        <name>pantetheine 4'-phosphate</name>
        <dbReference type="ChEBI" id="CHEBI:47942"/>
    </cofactor>
</comment>
<feature type="compositionally biased region" description="Basic and acidic residues" evidence="4">
    <location>
        <begin position="1030"/>
        <end position="1043"/>
    </location>
</feature>
<dbReference type="NCBIfam" id="TIGR01733">
    <property type="entry name" value="AA-adenyl-dom"/>
    <property type="match status" value="1"/>
</dbReference>
<accession>A0AA97M0P9</accession>
<dbReference type="KEGG" id="thao:NI17_011425"/>
<keyword evidence="7" id="KW-1185">Reference proteome</keyword>
<evidence type="ECO:0000259" key="5">
    <source>
        <dbReference type="PROSITE" id="PS50075"/>
    </source>
</evidence>
<dbReference type="Gene3D" id="3.40.50.980">
    <property type="match status" value="2"/>
</dbReference>
<dbReference type="Pfam" id="PF13193">
    <property type="entry name" value="AMP-binding_C"/>
    <property type="match status" value="1"/>
</dbReference>
<dbReference type="InterPro" id="IPR010071">
    <property type="entry name" value="AA_adenyl_dom"/>
</dbReference>
<dbReference type="FunFam" id="3.40.50.12780:FF:000012">
    <property type="entry name" value="Non-ribosomal peptide synthetase"/>
    <property type="match status" value="1"/>
</dbReference>
<dbReference type="GO" id="GO:0008610">
    <property type="term" value="P:lipid biosynthetic process"/>
    <property type="evidence" value="ECO:0007669"/>
    <property type="project" value="UniProtKB-ARBA"/>
</dbReference>
<dbReference type="Gene3D" id="3.30.559.30">
    <property type="entry name" value="Nonribosomal peptide synthetase, condensation domain"/>
    <property type="match status" value="1"/>
</dbReference>
<dbReference type="InterPro" id="IPR025110">
    <property type="entry name" value="AMP-bd_C"/>
</dbReference>
<dbReference type="AlphaFoldDB" id="A0AA97M0P9"/>
<feature type="compositionally biased region" description="Acidic residues" evidence="4">
    <location>
        <begin position="1044"/>
        <end position="1055"/>
    </location>
</feature>
<gene>
    <name evidence="6" type="ORF">NI17_011425</name>
</gene>
<dbReference type="InterPro" id="IPR036736">
    <property type="entry name" value="ACP-like_sf"/>
</dbReference>
<feature type="region of interest" description="Disordered" evidence="4">
    <location>
        <begin position="948"/>
        <end position="967"/>
    </location>
</feature>
<dbReference type="EMBL" id="CP063196">
    <property type="protein sequence ID" value="UOE21649.1"/>
    <property type="molecule type" value="Genomic_DNA"/>
</dbReference>
<dbReference type="InterPro" id="IPR045851">
    <property type="entry name" value="AMP-bd_C_sf"/>
</dbReference>
<dbReference type="InterPro" id="IPR020806">
    <property type="entry name" value="PKS_PP-bd"/>
</dbReference>
<dbReference type="InterPro" id="IPR009081">
    <property type="entry name" value="PP-bd_ACP"/>
</dbReference>
<reference evidence="6" key="1">
    <citation type="submission" date="2020-10" db="EMBL/GenBank/DDBJ databases">
        <title>De novo genome project of the cellulose decomposer Thermobifida halotolerans type strain.</title>
        <authorList>
            <person name="Nagy I."/>
            <person name="Horvath B."/>
            <person name="Kukolya J."/>
            <person name="Nagy I."/>
            <person name="Orsini M."/>
        </authorList>
    </citation>
    <scope>NUCLEOTIDE SEQUENCE</scope>
    <source>
        <strain evidence="6">DSM 44931</strain>
    </source>
</reference>
<dbReference type="PROSITE" id="PS00455">
    <property type="entry name" value="AMP_BINDING"/>
    <property type="match status" value="1"/>
</dbReference>
<dbReference type="InterPro" id="IPR006162">
    <property type="entry name" value="Ppantetheine_attach_site"/>
</dbReference>
<dbReference type="SUPFAM" id="SSF52777">
    <property type="entry name" value="CoA-dependent acyltransferases"/>
    <property type="match status" value="2"/>
</dbReference>
<dbReference type="FunFam" id="3.40.50.980:FF:000002">
    <property type="entry name" value="Enterobactin synthetase component F"/>
    <property type="match status" value="1"/>
</dbReference>
<dbReference type="InterPro" id="IPR001242">
    <property type="entry name" value="Condensation_dom"/>
</dbReference>
<name>A0AA97M0P9_9ACTN</name>
<evidence type="ECO:0000256" key="1">
    <source>
        <dbReference type="ARBA" id="ARBA00001957"/>
    </source>
</evidence>
<dbReference type="Pfam" id="PF00501">
    <property type="entry name" value="AMP-binding"/>
    <property type="match status" value="1"/>
</dbReference>
<dbReference type="FunFam" id="2.30.38.10:FF:000001">
    <property type="entry name" value="Non-ribosomal peptide synthetase PvdI"/>
    <property type="match status" value="1"/>
</dbReference>
<sequence>MTQEPSGISEVLPLGPLQEGLLFHHALTGADADVYAVQCRITLRGAVDGGRLRRAAGALLRRHPNLRAGFAHEGLDQPVQFVPADVDVDWTAADPGGAGDAPVGRIAERELARGFDLAAPPLIRFALVGGDAEHVLVVTAHHILLDGWSLPLLVDELCALYASDGDEAALPPAPAYRDHLAWLARLDPAPAEQAWRTALAGLSGPCLVAPGRPGGTRPPERRTRALGAEFSRRLRETARTHRVTLNTLAQAAWAVALAARTGTDDVVFGQPVSGRAPEVAGSEAMIGLFTNTLPVRVRLDAGETAAALLRRLRAEQAELVDHHALGLAAVQRAAGGGALFDTLLVVESFPLDRSRHAADHAGMRVVDVEVRDATHYPLALAVLPEEEITLRLDHDPDRFPAEDAEAVLDLVVRVLEQLTADPDRPLRRLDLLGDRERAALARHNATGRPVAATTLTALLAAAGRDHADRVAVIADDARLTYRDLHERAGRIAALLTGRGVGRDHVVAVALPRSAELVAALLGVLRAGAAYLPLDPDHPPARLAAMVARARATAVLTSREALPGLGGAPPPGTVVLDDAEVRARLADLDPAPPADVHPDQLAYVIFTSGSTGEPKGVGVSHRAIANRLEWMQHTYRLTPDDRVAQKTPAGFDVSVWEFFWPLTAGAAVVAARPGGHRDPAHLASLIADRGVSVCHFVPSLLRVFLDEPTARRATGLRLLISSGEALDADLARDLARTLPDTRLENLYGPTEAAVDVTRHPVLGAGAGPLGATVPIGRPVWNTTLHVLDTALRPLPPGAVGELYLGGVQLARGYVGRPDLTASRFVADPFGPPGARLYRTGDLVRRRADGAVEYLGRTDHQVKINGVRLEPGEVEAALRALDGVADAAVAVRPAPSGTPLLVGYVVPGTAAPPAAETLLRRLAAVLPAAAVPASLVFLDALPLTASGKLDRAALPDPEPRQRAGRAPRTPGEHVLCAAFAEVLGLDEVGADADFFALGGDSVSSLRLVGRLVREGVDLTVRDVFVHRTPERLAEAARPAEERPAESEPEPAGEEFTDLLDPGEFAELARMWREQD</sequence>
<dbReference type="Pfam" id="PF00668">
    <property type="entry name" value="Condensation"/>
    <property type="match status" value="1"/>
</dbReference>
<dbReference type="GO" id="GO:0005829">
    <property type="term" value="C:cytosol"/>
    <property type="evidence" value="ECO:0007669"/>
    <property type="project" value="TreeGrafter"/>
</dbReference>
<dbReference type="PROSITE" id="PS00012">
    <property type="entry name" value="PHOSPHOPANTETHEINE"/>
    <property type="match status" value="1"/>
</dbReference>
<dbReference type="GO" id="GO:0003824">
    <property type="term" value="F:catalytic activity"/>
    <property type="evidence" value="ECO:0007669"/>
    <property type="project" value="InterPro"/>
</dbReference>
<feature type="domain" description="Carrier" evidence="5">
    <location>
        <begin position="964"/>
        <end position="1038"/>
    </location>
</feature>
<feature type="compositionally biased region" description="Basic and acidic residues" evidence="4">
    <location>
        <begin position="948"/>
        <end position="959"/>
    </location>
</feature>
<dbReference type="InterPro" id="IPR020845">
    <property type="entry name" value="AMP-binding_CS"/>
</dbReference>
<dbReference type="Gene3D" id="3.30.559.10">
    <property type="entry name" value="Chloramphenicol acetyltransferase-like domain"/>
    <property type="match status" value="1"/>
</dbReference>
<dbReference type="PROSITE" id="PS50075">
    <property type="entry name" value="CARRIER"/>
    <property type="match status" value="1"/>
</dbReference>
<dbReference type="RefSeq" id="WP_243597691.1">
    <property type="nucleotide sequence ID" value="NZ_CP063196.1"/>
</dbReference>
<dbReference type="SUPFAM" id="SSF47336">
    <property type="entry name" value="ACP-like"/>
    <property type="match status" value="1"/>
</dbReference>